<comment type="caution">
    <text evidence="1">The sequence shown here is derived from an EMBL/GenBank/DDBJ whole genome shotgun (WGS) entry which is preliminary data.</text>
</comment>
<reference evidence="1 2" key="1">
    <citation type="journal article" date="2015" name="Nature">
        <title>rRNA introns, odd ribosomes, and small enigmatic genomes across a large radiation of phyla.</title>
        <authorList>
            <person name="Brown C.T."/>
            <person name="Hug L.A."/>
            <person name="Thomas B.C."/>
            <person name="Sharon I."/>
            <person name="Castelle C.J."/>
            <person name="Singh A."/>
            <person name="Wilkins M.J."/>
            <person name="Williams K.H."/>
            <person name="Banfield J.F."/>
        </authorList>
    </citation>
    <scope>NUCLEOTIDE SEQUENCE [LARGE SCALE GENOMIC DNA]</scope>
</reference>
<protein>
    <submittedName>
        <fullName evidence="1">Uncharacterized protein</fullName>
    </submittedName>
</protein>
<dbReference type="EMBL" id="LBRE01000007">
    <property type="protein sequence ID" value="KKP92690.1"/>
    <property type="molecule type" value="Genomic_DNA"/>
</dbReference>
<dbReference type="AlphaFoldDB" id="A0A0G0FZC8"/>
<sequence length="155" mass="18082">MFRDIKDIQSPNRFRREGKMQNLKETMLNTENSLPSISGLFALEKTDKYICAFTIVKRGHHENNYNKTIVYGDFYTNKYKMDLFNAELAATEERNELGMDSPIPEMRFSRDEALECTIINTENLSETEKALVEMNYEIVRIALNQLRQIPDGKSE</sequence>
<evidence type="ECO:0000313" key="1">
    <source>
        <dbReference type="EMBL" id="KKP92690.1"/>
    </source>
</evidence>
<evidence type="ECO:0000313" key="2">
    <source>
        <dbReference type="Proteomes" id="UP000034140"/>
    </source>
</evidence>
<proteinExistence type="predicted"/>
<name>A0A0G0FZC8_9BACT</name>
<dbReference type="Proteomes" id="UP000034140">
    <property type="component" value="Unassembled WGS sequence"/>
</dbReference>
<gene>
    <name evidence="1" type="ORF">UR96_C0007G0014</name>
</gene>
<organism evidence="1 2">
    <name type="scientific">candidate division WS6 bacterium GW2011_GWC1_36_11</name>
    <dbReference type="NCBI Taxonomy" id="1619090"/>
    <lineage>
        <taxon>Bacteria</taxon>
        <taxon>Candidatus Dojkabacteria</taxon>
    </lineage>
</organism>
<accession>A0A0G0FZC8</accession>